<feature type="signal peptide" evidence="1">
    <location>
        <begin position="1"/>
        <end position="27"/>
    </location>
</feature>
<accession>K1XZ65</accession>
<evidence type="ECO:0000313" key="2">
    <source>
        <dbReference type="EMBL" id="EKD30246.1"/>
    </source>
</evidence>
<feature type="chain" id="PRO_5022792127" evidence="1">
    <location>
        <begin position="28"/>
        <end position="432"/>
    </location>
</feature>
<dbReference type="EMBL" id="AMFJ01034111">
    <property type="protein sequence ID" value="EKD30246.1"/>
    <property type="molecule type" value="Genomic_DNA"/>
</dbReference>
<keyword evidence="1" id="KW-0732">Signal</keyword>
<organism evidence="2">
    <name type="scientific">uncultured bacterium</name>
    <name type="common">gcode 4</name>
    <dbReference type="NCBI Taxonomy" id="1234023"/>
    <lineage>
        <taxon>Bacteria</taxon>
        <taxon>environmental samples</taxon>
    </lineage>
</organism>
<gene>
    <name evidence="2" type="ORF">ACD_78C00111G0002</name>
</gene>
<name>K1XZ65_9BACT</name>
<dbReference type="AlphaFoldDB" id="K1XZ65"/>
<protein>
    <submittedName>
        <fullName evidence="2">Uncharacterized protein</fullName>
    </submittedName>
</protein>
<sequence>MKIFSSFLNCSLIVFLFSSFLITSAYAWENDCVIKNGMSEELAAYIKTTDSLLAWIGEEATKKQCNANANGENSASASVNKTKSAVVGSMNESIGFSNFATSGRFYIGIALKTEIPAGITRDHERLGKEIERINGMIEMVHGRCAEDTVSTSNLSEDPVYNTSGKTLGTILTEVLKNQVNMMNFYRETVLWDRTDDSYAFILVGDSKVFKSKLQKSYGPDAFEKCNKESDFFKDIKDAFGRITSLGGGIGKGMKEWENAMNLFHSTSSNPEYAETERNVLRNELSNQGMSTKSSQVIMNNLAKYNSQHASEGLSGFVTSIGERVYASIAEFGKAYDGIRDMLTKPQTTDKYMETTQILATLKTDINDDIITDYINAKDLIWPENQSVDETVAKLIDTHVLLESTNSHARSYIKIAEQTCEGQSMGEGNCRYR</sequence>
<comment type="caution">
    <text evidence="2">The sequence shown here is derived from an EMBL/GenBank/DDBJ whole genome shotgun (WGS) entry which is preliminary data.</text>
</comment>
<proteinExistence type="predicted"/>
<evidence type="ECO:0000256" key="1">
    <source>
        <dbReference type="SAM" id="SignalP"/>
    </source>
</evidence>
<reference evidence="2" key="1">
    <citation type="journal article" date="2012" name="Science">
        <title>Fermentation, hydrogen, and sulfur metabolism in multiple uncultivated bacterial phyla.</title>
        <authorList>
            <person name="Wrighton K.C."/>
            <person name="Thomas B.C."/>
            <person name="Sharon I."/>
            <person name="Miller C.S."/>
            <person name="Castelle C.J."/>
            <person name="VerBerkmoes N.C."/>
            <person name="Wilkins M.J."/>
            <person name="Hettich R.L."/>
            <person name="Lipton M.S."/>
            <person name="Williams K.H."/>
            <person name="Long P.E."/>
            <person name="Banfield J.F."/>
        </authorList>
    </citation>
    <scope>NUCLEOTIDE SEQUENCE [LARGE SCALE GENOMIC DNA]</scope>
</reference>